<evidence type="ECO:0000313" key="2">
    <source>
        <dbReference type="EMBL" id="RKO90599.1"/>
    </source>
</evidence>
<dbReference type="InterPro" id="IPR003121">
    <property type="entry name" value="SWIB_MDM2_domain"/>
</dbReference>
<keyword evidence="3" id="KW-1185">Reference proteome</keyword>
<dbReference type="EMBL" id="KZ995470">
    <property type="protein sequence ID" value="RKO90599.1"/>
    <property type="molecule type" value="Genomic_DNA"/>
</dbReference>
<dbReference type="InterPro" id="IPR019835">
    <property type="entry name" value="SWIB_domain"/>
</dbReference>
<dbReference type="SMART" id="SM00151">
    <property type="entry name" value="SWIB"/>
    <property type="match status" value="1"/>
</dbReference>
<name>A0A4P9WD38_9FUNG</name>
<sequence>PAQIETYVPESKLYNDLHEFEKKLDATISRKKLDFMDALSKPLKTKRTLRVFLSNLASDQFAETSVADNEDLFDLENARAPSWTLKIEGRLLDPANSRKTQPNPPKFSTFLKSVIVELVRDTSLYPEGNLVEWHKQSGAPECDGFEVKRRGDADVNVKVLLYLDHTPEKFKLAPELAKLLDVHTDTLANIVMALWQYVKIHKLQDVEDKRKVNPDEQLRKVCSLSYSKIPFSDLPDRLSRFLLPPDPVVIEHVVTVDKEFSMSRFAYDIEVEVDDPLKERMRGATQPSAAMQKEIAATDDKIAALVQAIHLCKLKRDFMMSFANDPVGFINAWIASQSRDLEVALGDTRLNVEEIRRSEFYAQGNIQEAVFHHLRRKDV</sequence>
<dbReference type="OrthoDB" id="10263741at2759"/>
<evidence type="ECO:0000259" key="1">
    <source>
        <dbReference type="PROSITE" id="PS51925"/>
    </source>
</evidence>
<dbReference type="PANTHER" id="PTHR13844">
    <property type="entry name" value="SWI/SNF-RELATED MATRIX-ASSOCIATED ACTIN-DEPENDENT REGULATOR OF CHROMATIN SUBFAMILY D"/>
    <property type="match status" value="1"/>
</dbReference>
<dbReference type="CDD" id="cd10568">
    <property type="entry name" value="SWIB_like"/>
    <property type="match status" value="1"/>
</dbReference>
<proteinExistence type="predicted"/>
<dbReference type="Gene3D" id="1.10.245.10">
    <property type="entry name" value="SWIB/MDM2 domain"/>
    <property type="match status" value="1"/>
</dbReference>
<dbReference type="InterPro" id="IPR036885">
    <property type="entry name" value="SWIB_MDM2_dom_sf"/>
</dbReference>
<protein>
    <submittedName>
        <fullName evidence="2">SWI/SNF and RSC complex subunit Ssr3</fullName>
    </submittedName>
</protein>
<evidence type="ECO:0000313" key="3">
    <source>
        <dbReference type="Proteomes" id="UP000269721"/>
    </source>
</evidence>
<organism evidence="2 3">
    <name type="scientific">Blyttiomyces helicus</name>
    <dbReference type="NCBI Taxonomy" id="388810"/>
    <lineage>
        <taxon>Eukaryota</taxon>
        <taxon>Fungi</taxon>
        <taxon>Fungi incertae sedis</taxon>
        <taxon>Chytridiomycota</taxon>
        <taxon>Chytridiomycota incertae sedis</taxon>
        <taxon>Chytridiomycetes</taxon>
        <taxon>Chytridiomycetes incertae sedis</taxon>
        <taxon>Blyttiomyces</taxon>
    </lineage>
</organism>
<dbReference type="SUPFAM" id="SSF47592">
    <property type="entry name" value="SWIB/MDM2 domain"/>
    <property type="match status" value="1"/>
</dbReference>
<feature type="domain" description="DM2" evidence="1">
    <location>
        <begin position="165"/>
        <end position="244"/>
    </location>
</feature>
<dbReference type="Pfam" id="PF02201">
    <property type="entry name" value="SWIB"/>
    <property type="match status" value="1"/>
</dbReference>
<dbReference type="AlphaFoldDB" id="A0A4P9WD38"/>
<dbReference type="Proteomes" id="UP000269721">
    <property type="component" value="Unassembled WGS sequence"/>
</dbReference>
<dbReference type="PROSITE" id="PS51925">
    <property type="entry name" value="SWIB_MDM2"/>
    <property type="match status" value="1"/>
</dbReference>
<gene>
    <name evidence="2" type="ORF">BDK51DRAFT_18324</name>
</gene>
<accession>A0A4P9WD38</accession>
<reference evidence="3" key="1">
    <citation type="journal article" date="2018" name="Nat. Microbiol.">
        <title>Leveraging single-cell genomics to expand the fungal tree of life.</title>
        <authorList>
            <person name="Ahrendt S.R."/>
            <person name="Quandt C.A."/>
            <person name="Ciobanu D."/>
            <person name="Clum A."/>
            <person name="Salamov A."/>
            <person name="Andreopoulos B."/>
            <person name="Cheng J.F."/>
            <person name="Woyke T."/>
            <person name="Pelin A."/>
            <person name="Henrissat B."/>
            <person name="Reynolds N.K."/>
            <person name="Benny G.L."/>
            <person name="Smith M.E."/>
            <person name="James T.Y."/>
            <person name="Grigoriev I.V."/>
        </authorList>
    </citation>
    <scope>NUCLEOTIDE SEQUENCE [LARGE SCALE GENOMIC DNA]</scope>
</reference>
<feature type="non-terminal residue" evidence="2">
    <location>
        <position position="1"/>
    </location>
</feature>